<keyword evidence="2" id="KW-0808">Transferase</keyword>
<reference evidence="2 3" key="1">
    <citation type="submission" date="2019-07" db="EMBL/GenBank/DDBJ databases">
        <title>Whole genome shotgun sequence of Rhodospirillum oryzae NBRC 107573.</title>
        <authorList>
            <person name="Hosoyama A."/>
            <person name="Uohara A."/>
            <person name="Ohji S."/>
            <person name="Ichikawa N."/>
        </authorList>
    </citation>
    <scope>NUCLEOTIDE SEQUENCE [LARGE SCALE GENOMIC DNA]</scope>
    <source>
        <strain evidence="2 3">NBRC 107573</strain>
    </source>
</reference>
<dbReference type="GO" id="GO:0016747">
    <property type="term" value="F:acyltransferase activity, transferring groups other than amino-acyl groups"/>
    <property type="evidence" value="ECO:0007669"/>
    <property type="project" value="InterPro"/>
</dbReference>
<dbReference type="Gene3D" id="3.40.630.30">
    <property type="match status" value="1"/>
</dbReference>
<evidence type="ECO:0000313" key="2">
    <source>
        <dbReference type="EMBL" id="GEO80395.1"/>
    </source>
</evidence>
<sequence length="177" mass="18461">MLVLQHELPVFAASIETLLDQAFGPGRTAKTSYRYRDGVAPLAPLCFTALIDHALAGTVRHWPVTLSGGDALGQPLNTVLLGPIAVDPALKAMGIGAALMHHALGEARRLGVDMVVLVGDPAYYSRFGFRAAAAFGIVMPHETAHRVQALPLSARAAQTTQGGVILPASTLPLPVAA</sequence>
<organism evidence="2 3">
    <name type="scientific">Pararhodospirillum oryzae</name>
    <dbReference type="NCBI Taxonomy" id="478448"/>
    <lineage>
        <taxon>Bacteria</taxon>
        <taxon>Pseudomonadati</taxon>
        <taxon>Pseudomonadota</taxon>
        <taxon>Alphaproteobacteria</taxon>
        <taxon>Rhodospirillales</taxon>
        <taxon>Rhodospirillaceae</taxon>
        <taxon>Pararhodospirillum</taxon>
    </lineage>
</organism>
<dbReference type="SUPFAM" id="SSF55729">
    <property type="entry name" value="Acyl-CoA N-acyltransferases (Nat)"/>
    <property type="match status" value="1"/>
</dbReference>
<comment type="caution">
    <text evidence="2">The sequence shown here is derived from an EMBL/GenBank/DDBJ whole genome shotgun (WGS) entry which is preliminary data.</text>
</comment>
<evidence type="ECO:0000313" key="3">
    <source>
        <dbReference type="Proteomes" id="UP000321567"/>
    </source>
</evidence>
<dbReference type="CDD" id="cd04301">
    <property type="entry name" value="NAT_SF"/>
    <property type="match status" value="1"/>
</dbReference>
<protein>
    <submittedName>
        <fullName evidence="2">N-acetyltransferase GCN5</fullName>
    </submittedName>
</protein>
<dbReference type="OrthoDB" id="9815099at2"/>
<dbReference type="EMBL" id="BJZO01000009">
    <property type="protein sequence ID" value="GEO80395.1"/>
    <property type="molecule type" value="Genomic_DNA"/>
</dbReference>
<dbReference type="Proteomes" id="UP000321567">
    <property type="component" value="Unassembled WGS sequence"/>
</dbReference>
<dbReference type="Pfam" id="PF00583">
    <property type="entry name" value="Acetyltransf_1"/>
    <property type="match status" value="1"/>
</dbReference>
<dbReference type="RefSeq" id="WP_147162457.1">
    <property type="nucleotide sequence ID" value="NZ_BJZO01000009.1"/>
</dbReference>
<dbReference type="InterPro" id="IPR016181">
    <property type="entry name" value="Acyl_CoA_acyltransferase"/>
</dbReference>
<dbReference type="InterPro" id="IPR000182">
    <property type="entry name" value="GNAT_dom"/>
</dbReference>
<name>A0A512H4K1_9PROT</name>
<dbReference type="PROSITE" id="PS51186">
    <property type="entry name" value="GNAT"/>
    <property type="match status" value="1"/>
</dbReference>
<keyword evidence="3" id="KW-1185">Reference proteome</keyword>
<gene>
    <name evidence="2" type="ORF">ROR02_05260</name>
</gene>
<feature type="domain" description="N-acetyltransferase" evidence="1">
    <location>
        <begin position="2"/>
        <end position="157"/>
    </location>
</feature>
<accession>A0A512H4K1</accession>
<proteinExistence type="predicted"/>
<evidence type="ECO:0000259" key="1">
    <source>
        <dbReference type="PROSITE" id="PS51186"/>
    </source>
</evidence>
<dbReference type="AlphaFoldDB" id="A0A512H4K1"/>